<protein>
    <submittedName>
        <fullName evidence="1">Uncharacterized protein</fullName>
    </submittedName>
</protein>
<reference evidence="1" key="1">
    <citation type="submission" date="2023-07" db="EMBL/GenBank/DDBJ databases">
        <authorList>
            <person name="Kim M.K."/>
        </authorList>
    </citation>
    <scope>NUCLEOTIDE SEQUENCE</scope>
    <source>
        <strain evidence="1">ASUV-10-1</strain>
    </source>
</reference>
<evidence type="ECO:0000313" key="2">
    <source>
        <dbReference type="Proteomes" id="UP001176429"/>
    </source>
</evidence>
<keyword evidence="2" id="KW-1185">Reference proteome</keyword>
<accession>A0ABT9BA51</accession>
<organism evidence="1 2">
    <name type="scientific">Hymenobacter aranciens</name>
    <dbReference type="NCBI Taxonomy" id="3063996"/>
    <lineage>
        <taxon>Bacteria</taxon>
        <taxon>Pseudomonadati</taxon>
        <taxon>Bacteroidota</taxon>
        <taxon>Cytophagia</taxon>
        <taxon>Cytophagales</taxon>
        <taxon>Hymenobacteraceae</taxon>
        <taxon>Hymenobacter</taxon>
    </lineage>
</organism>
<gene>
    <name evidence="1" type="ORF">Q5H93_10420</name>
</gene>
<sequence>MVETTNTQLEAAPASFAPNGITSVAASFITWGAGKLLAGAGGKFFSEALIAFGIGSEVEVNKRLDAIIEDLALVKKSLDTANKNLIEISKQLKMLAEMQKYFAKDAQLMVAWSSIVSAHGVAYSAAELGQEAPAEVEAEASNGISPNMMRLMTQTKGMVFTEDQAKRFAHSVDHDWRVKQAMETMRTLMTESTPTSESILQLWTNQLLLRIENHSVTVPEAYSLLEAWFADGLNRLYTGAAVLSAALAGKVDNPRDAAERNTVLTREVKKWETEFKEDFVLGYVREFQRCVDVLLFTPTFTVAWAPVSVGASSAYDGLPAHIEPVILQADLFCAAVELRFGVDERNAQGEPDEAKALARLKQLLAGIYGRALVRTSQLEGRKAPAFAPGSYAPRPGRVTETAVLRPRAIDLTAARDNFPQLQDKMSSQLVLASYFWPWEQPGPALHKPFDANYRYGVQPQQVDLFQDGQPLTVAVLVAPQVAQRASPDQGPAVGMHAYEWTGITKENHIVAQAVKWGTTPYVLQDRVRDGHYLDLHLVENHNRQLAAAHDRIRVFTANLFEYRGEPALLALRSKVHLQLEANETVTYGYIDPKIWSSPIVKVYARKVRSGDNQVLIDTEHAENGKYYLYQKLRAKWDPETRSKSRNEVAVTLEGYKSFMVQPGDKWELVVECHFHHGVPRRSDPGQPDENVIRLTLGDTLLHWVEPKFGETVAGENFHFEALPLTAVE</sequence>
<name>A0ABT9BA51_9BACT</name>
<proteinExistence type="predicted"/>
<dbReference type="EMBL" id="JAUQSY010000006">
    <property type="protein sequence ID" value="MDO7875146.1"/>
    <property type="molecule type" value="Genomic_DNA"/>
</dbReference>
<evidence type="ECO:0000313" key="1">
    <source>
        <dbReference type="EMBL" id="MDO7875146.1"/>
    </source>
</evidence>
<dbReference type="Proteomes" id="UP001176429">
    <property type="component" value="Unassembled WGS sequence"/>
</dbReference>
<dbReference type="RefSeq" id="WP_305006465.1">
    <property type="nucleotide sequence ID" value="NZ_JAUQSY010000006.1"/>
</dbReference>
<comment type="caution">
    <text evidence="1">The sequence shown here is derived from an EMBL/GenBank/DDBJ whole genome shotgun (WGS) entry which is preliminary data.</text>
</comment>